<evidence type="ECO:0000256" key="3">
    <source>
        <dbReference type="ARBA" id="ARBA00023015"/>
    </source>
</evidence>
<comment type="caution">
    <text evidence="10">The sequence shown here is derived from an EMBL/GenBank/DDBJ whole genome shotgun (WGS) entry which is preliminary data.</text>
</comment>
<dbReference type="PROSITE" id="PS50110">
    <property type="entry name" value="RESPONSE_REGULATORY"/>
    <property type="match status" value="1"/>
</dbReference>
<dbReference type="InterPro" id="IPR025944">
    <property type="entry name" value="Sigma_54_int_dom_CS"/>
</dbReference>
<dbReference type="CDD" id="cd17569">
    <property type="entry name" value="REC_HupR-like"/>
    <property type="match status" value="1"/>
</dbReference>
<dbReference type="InterPro" id="IPR025662">
    <property type="entry name" value="Sigma_54_int_dom_ATP-bd_1"/>
</dbReference>
<keyword evidence="5" id="KW-0010">Activator</keyword>
<keyword evidence="6" id="KW-0804">Transcription</keyword>
<dbReference type="SMART" id="SM00448">
    <property type="entry name" value="REC"/>
    <property type="match status" value="1"/>
</dbReference>
<evidence type="ECO:0000256" key="1">
    <source>
        <dbReference type="ARBA" id="ARBA00022741"/>
    </source>
</evidence>
<dbReference type="GO" id="GO:0005524">
    <property type="term" value="F:ATP binding"/>
    <property type="evidence" value="ECO:0007669"/>
    <property type="project" value="UniProtKB-KW"/>
</dbReference>
<dbReference type="GO" id="GO:0043565">
    <property type="term" value="F:sequence-specific DNA binding"/>
    <property type="evidence" value="ECO:0007669"/>
    <property type="project" value="InterPro"/>
</dbReference>
<dbReference type="Gene3D" id="1.10.10.60">
    <property type="entry name" value="Homeodomain-like"/>
    <property type="match status" value="1"/>
</dbReference>
<dbReference type="PROSITE" id="PS00675">
    <property type="entry name" value="SIGMA54_INTERACT_1"/>
    <property type="match status" value="1"/>
</dbReference>
<dbReference type="AlphaFoldDB" id="A0AAE3SER0"/>
<dbReference type="PANTHER" id="PTHR32071:SF57">
    <property type="entry name" value="C4-DICARBOXYLATE TRANSPORT TRANSCRIPTIONAL REGULATORY PROTEIN DCTD"/>
    <property type="match status" value="1"/>
</dbReference>
<feature type="domain" description="Response regulatory" evidence="9">
    <location>
        <begin position="3"/>
        <end position="117"/>
    </location>
</feature>
<dbReference type="SUPFAM" id="SSF52540">
    <property type="entry name" value="P-loop containing nucleoside triphosphate hydrolases"/>
    <property type="match status" value="1"/>
</dbReference>
<keyword evidence="7" id="KW-0597">Phosphoprotein</keyword>
<keyword evidence="1" id="KW-0547">Nucleotide-binding</keyword>
<dbReference type="PANTHER" id="PTHR32071">
    <property type="entry name" value="TRANSCRIPTIONAL REGULATORY PROTEIN"/>
    <property type="match status" value="1"/>
</dbReference>
<keyword evidence="2" id="KW-0067">ATP-binding</keyword>
<feature type="domain" description="Sigma-54 factor interaction" evidence="8">
    <location>
        <begin position="167"/>
        <end position="395"/>
    </location>
</feature>
<keyword evidence="11" id="KW-1185">Reference proteome</keyword>
<protein>
    <submittedName>
        <fullName evidence="10">Sigma-54 dependent transcriptional regulator</fullName>
    </submittedName>
</protein>
<organism evidence="10 11">
    <name type="scientific">Plebeiibacterium sediminum</name>
    <dbReference type="NCBI Taxonomy" id="2992112"/>
    <lineage>
        <taxon>Bacteria</taxon>
        <taxon>Pseudomonadati</taxon>
        <taxon>Bacteroidota</taxon>
        <taxon>Bacteroidia</taxon>
        <taxon>Marinilabiliales</taxon>
        <taxon>Marinilabiliaceae</taxon>
        <taxon>Plebeiibacterium</taxon>
    </lineage>
</organism>
<dbReference type="Pfam" id="PF00158">
    <property type="entry name" value="Sigma54_activat"/>
    <property type="match status" value="1"/>
</dbReference>
<dbReference type="Gene3D" id="3.40.50.2300">
    <property type="match status" value="1"/>
</dbReference>
<feature type="modified residue" description="4-aspartylphosphate" evidence="7">
    <location>
        <position position="51"/>
    </location>
</feature>
<reference evidence="10" key="1">
    <citation type="submission" date="2022-10" db="EMBL/GenBank/DDBJ databases">
        <authorList>
            <person name="Yu W.X."/>
        </authorList>
    </citation>
    <scope>NUCLEOTIDE SEQUENCE</scope>
    <source>
        <strain evidence="10">AAT</strain>
    </source>
</reference>
<dbReference type="PROSITE" id="PS00688">
    <property type="entry name" value="SIGMA54_INTERACT_3"/>
    <property type="match status" value="1"/>
</dbReference>
<evidence type="ECO:0000313" key="11">
    <source>
        <dbReference type="Proteomes" id="UP001209229"/>
    </source>
</evidence>
<dbReference type="InterPro" id="IPR027417">
    <property type="entry name" value="P-loop_NTPase"/>
</dbReference>
<dbReference type="CDD" id="cd00009">
    <property type="entry name" value="AAA"/>
    <property type="match status" value="1"/>
</dbReference>
<dbReference type="PROSITE" id="PS00676">
    <property type="entry name" value="SIGMA54_INTERACT_2"/>
    <property type="match status" value="1"/>
</dbReference>
<keyword evidence="4" id="KW-0238">DNA-binding</keyword>
<evidence type="ECO:0000256" key="7">
    <source>
        <dbReference type="PROSITE-ProRule" id="PRU00169"/>
    </source>
</evidence>
<dbReference type="SUPFAM" id="SSF46689">
    <property type="entry name" value="Homeodomain-like"/>
    <property type="match status" value="1"/>
</dbReference>
<dbReference type="InterPro" id="IPR002078">
    <property type="entry name" value="Sigma_54_int"/>
</dbReference>
<name>A0AAE3SER0_9BACT</name>
<dbReference type="EMBL" id="JAPDPJ010000014">
    <property type="protein sequence ID" value="MCW3786451.1"/>
    <property type="molecule type" value="Genomic_DNA"/>
</dbReference>
<dbReference type="InterPro" id="IPR009057">
    <property type="entry name" value="Homeodomain-like_sf"/>
</dbReference>
<dbReference type="GO" id="GO:0006355">
    <property type="term" value="P:regulation of DNA-templated transcription"/>
    <property type="evidence" value="ECO:0007669"/>
    <property type="project" value="InterPro"/>
</dbReference>
<dbReference type="InterPro" id="IPR058031">
    <property type="entry name" value="AAA_lid_NorR"/>
</dbReference>
<dbReference type="Proteomes" id="UP001209229">
    <property type="component" value="Unassembled WGS sequence"/>
</dbReference>
<dbReference type="FunFam" id="3.40.50.300:FF:000006">
    <property type="entry name" value="DNA-binding transcriptional regulator NtrC"/>
    <property type="match status" value="1"/>
</dbReference>
<proteinExistence type="predicted"/>
<dbReference type="InterPro" id="IPR003593">
    <property type="entry name" value="AAA+_ATPase"/>
</dbReference>
<evidence type="ECO:0000256" key="6">
    <source>
        <dbReference type="ARBA" id="ARBA00023163"/>
    </source>
</evidence>
<dbReference type="InterPro" id="IPR002197">
    <property type="entry name" value="HTH_Fis"/>
</dbReference>
<sequence length="471" mass="53840">MSNILYIDDEQPNLDVFYACFFDRFNIFLAGSGQEGSAILQQHKICVVITDQRMPGETGTEFIKREKENYPDTVFMILSGYLDFDTVKESLEIGRVYRFLLKPWKEESLGFEIDNAIDKYYSSIKNKQLVQELEQKNEALNLLQQKLQDEVIYLRNELNDSYNNSEIVTYNAQLKGLLEQLKVIASTNASVLITGETGTGKELIARAIHKASNNSGPFISVNCAAIPDSLIENELFGHEAGAYTDAKNMSKGKFELANNGTIFLDEIGEMPMLMQTKLLRVLQENVVERIGGKDQIQLNLRVIAATNRDINEEIKNGRFRLDLYYRLNIFQLNIPPLRERRDDIPVLINHFIAKFNKKYGKNIKSILAPKMAFMKQYDWPGNVRELENVIERGVIISSNSNLNVDQLIFHDKVIDEQIDLTLTNVERKHILKVLEKTSWKIGGEYGAAELLGLKRTTLLAKMKKLNITKEV</sequence>
<dbReference type="FunFam" id="1.10.8.60:FF:000014">
    <property type="entry name" value="DNA-binding transcriptional regulator NtrC"/>
    <property type="match status" value="1"/>
</dbReference>
<dbReference type="GO" id="GO:0000160">
    <property type="term" value="P:phosphorelay signal transduction system"/>
    <property type="evidence" value="ECO:0007669"/>
    <property type="project" value="InterPro"/>
</dbReference>
<dbReference type="InterPro" id="IPR001789">
    <property type="entry name" value="Sig_transdc_resp-reg_receiver"/>
</dbReference>
<dbReference type="InterPro" id="IPR011006">
    <property type="entry name" value="CheY-like_superfamily"/>
</dbReference>
<accession>A0AAE3SER0</accession>
<keyword evidence="3" id="KW-0805">Transcription regulation</keyword>
<gene>
    <name evidence="10" type="ORF">OM075_08225</name>
</gene>
<dbReference type="SMART" id="SM00382">
    <property type="entry name" value="AAA"/>
    <property type="match status" value="1"/>
</dbReference>
<dbReference type="SUPFAM" id="SSF52172">
    <property type="entry name" value="CheY-like"/>
    <property type="match status" value="1"/>
</dbReference>
<dbReference type="RefSeq" id="WP_301190015.1">
    <property type="nucleotide sequence ID" value="NZ_JAPDPJ010000014.1"/>
</dbReference>
<dbReference type="InterPro" id="IPR025943">
    <property type="entry name" value="Sigma_54_int_dom_ATP-bd_2"/>
</dbReference>
<dbReference type="PROSITE" id="PS50045">
    <property type="entry name" value="SIGMA54_INTERACT_4"/>
    <property type="match status" value="1"/>
</dbReference>
<evidence type="ECO:0000256" key="2">
    <source>
        <dbReference type="ARBA" id="ARBA00022840"/>
    </source>
</evidence>
<dbReference type="Pfam" id="PF02954">
    <property type="entry name" value="HTH_8"/>
    <property type="match status" value="1"/>
</dbReference>
<evidence type="ECO:0000259" key="9">
    <source>
        <dbReference type="PROSITE" id="PS50110"/>
    </source>
</evidence>
<evidence type="ECO:0000313" key="10">
    <source>
        <dbReference type="EMBL" id="MCW3786451.1"/>
    </source>
</evidence>
<evidence type="ECO:0000256" key="4">
    <source>
        <dbReference type="ARBA" id="ARBA00023125"/>
    </source>
</evidence>
<dbReference type="Gene3D" id="1.10.8.60">
    <property type="match status" value="1"/>
</dbReference>
<dbReference type="Gene3D" id="3.40.50.300">
    <property type="entry name" value="P-loop containing nucleotide triphosphate hydrolases"/>
    <property type="match status" value="1"/>
</dbReference>
<dbReference type="Pfam" id="PF00072">
    <property type="entry name" value="Response_reg"/>
    <property type="match status" value="1"/>
</dbReference>
<evidence type="ECO:0000259" key="8">
    <source>
        <dbReference type="PROSITE" id="PS50045"/>
    </source>
</evidence>
<dbReference type="Pfam" id="PF25601">
    <property type="entry name" value="AAA_lid_14"/>
    <property type="match status" value="1"/>
</dbReference>
<evidence type="ECO:0000256" key="5">
    <source>
        <dbReference type="ARBA" id="ARBA00023159"/>
    </source>
</evidence>